<dbReference type="SMART" id="SM00116">
    <property type="entry name" value="CBS"/>
    <property type="match status" value="2"/>
</dbReference>
<protein>
    <submittedName>
        <fullName evidence="4">CBS domain-containing protein</fullName>
    </submittedName>
</protein>
<accession>A0A830GHH9</accession>
<dbReference type="Gene3D" id="3.10.580.10">
    <property type="entry name" value="CBS-domain"/>
    <property type="match status" value="1"/>
</dbReference>
<dbReference type="AlphaFoldDB" id="A0A830GHH9"/>
<dbReference type="CDD" id="cd17775">
    <property type="entry name" value="CBS_pair_bact_arch"/>
    <property type="match status" value="1"/>
</dbReference>
<feature type="domain" description="CBS" evidence="3">
    <location>
        <begin position="72"/>
        <end position="128"/>
    </location>
</feature>
<evidence type="ECO:0000259" key="3">
    <source>
        <dbReference type="PROSITE" id="PS51371"/>
    </source>
</evidence>
<reference evidence="4" key="2">
    <citation type="submission" date="2020-09" db="EMBL/GenBank/DDBJ databases">
        <authorList>
            <person name="Sun Q."/>
            <person name="Ohkuma M."/>
        </authorList>
    </citation>
    <scope>NUCLEOTIDE SEQUENCE</scope>
    <source>
        <strain evidence="4">JCM 17820</strain>
    </source>
</reference>
<evidence type="ECO:0000313" key="4">
    <source>
        <dbReference type="EMBL" id="GGN88396.1"/>
    </source>
</evidence>
<reference evidence="4" key="1">
    <citation type="journal article" date="2014" name="Int. J. Syst. Evol. Microbiol.">
        <title>Complete genome sequence of Corynebacterium casei LMG S-19264T (=DSM 44701T), isolated from a smear-ripened cheese.</title>
        <authorList>
            <consortium name="US DOE Joint Genome Institute (JGI-PGF)"/>
            <person name="Walter F."/>
            <person name="Albersmeier A."/>
            <person name="Kalinowski J."/>
            <person name="Ruckert C."/>
        </authorList>
    </citation>
    <scope>NUCLEOTIDE SEQUENCE</scope>
    <source>
        <strain evidence="4">JCM 17820</strain>
    </source>
</reference>
<sequence length="140" mass="14979">MTVQDIARTAVMTAQRDQTTGNLATVMKEEDVGSVVVVEDRHPVGIVTDRDLTLHVVEPRADPADVTAEAVMTETPATIHTDAGVFEATAAMFEHAVRRMPIVDGEGNLTGIVTLDDLVVLLTDELDNLAGVIEAESPPY</sequence>
<evidence type="ECO:0000256" key="2">
    <source>
        <dbReference type="PROSITE-ProRule" id="PRU00703"/>
    </source>
</evidence>
<gene>
    <name evidence="4" type="ORF">GCM10009030_08060</name>
</gene>
<evidence type="ECO:0000256" key="1">
    <source>
        <dbReference type="ARBA" id="ARBA00023122"/>
    </source>
</evidence>
<keyword evidence="1 2" id="KW-0129">CBS domain</keyword>
<dbReference type="PANTHER" id="PTHR43080">
    <property type="entry name" value="CBS DOMAIN-CONTAINING PROTEIN CBSX3, MITOCHONDRIAL"/>
    <property type="match status" value="1"/>
</dbReference>
<name>A0A830GHH9_9EURY</name>
<dbReference type="InterPro" id="IPR000644">
    <property type="entry name" value="CBS_dom"/>
</dbReference>
<dbReference type="RefSeq" id="WP_188994771.1">
    <property type="nucleotide sequence ID" value="NZ_BMOU01000001.1"/>
</dbReference>
<dbReference type="Proteomes" id="UP000605784">
    <property type="component" value="Unassembled WGS sequence"/>
</dbReference>
<dbReference type="Pfam" id="PF00571">
    <property type="entry name" value="CBS"/>
    <property type="match status" value="2"/>
</dbReference>
<evidence type="ECO:0000313" key="5">
    <source>
        <dbReference type="Proteomes" id="UP000605784"/>
    </source>
</evidence>
<organism evidence="4 5">
    <name type="scientific">Haloarcula pellucida</name>
    <dbReference type="NCBI Taxonomy" id="1427151"/>
    <lineage>
        <taxon>Archaea</taxon>
        <taxon>Methanobacteriati</taxon>
        <taxon>Methanobacteriota</taxon>
        <taxon>Stenosarchaea group</taxon>
        <taxon>Halobacteria</taxon>
        <taxon>Halobacteriales</taxon>
        <taxon>Haloarculaceae</taxon>
        <taxon>Haloarcula</taxon>
    </lineage>
</organism>
<comment type="caution">
    <text evidence="4">The sequence shown here is derived from an EMBL/GenBank/DDBJ whole genome shotgun (WGS) entry which is preliminary data.</text>
</comment>
<dbReference type="SUPFAM" id="SSF54631">
    <property type="entry name" value="CBS-domain pair"/>
    <property type="match status" value="1"/>
</dbReference>
<dbReference type="InterPro" id="IPR051257">
    <property type="entry name" value="Diverse_CBS-Domain"/>
</dbReference>
<dbReference type="InterPro" id="IPR046342">
    <property type="entry name" value="CBS_dom_sf"/>
</dbReference>
<dbReference type="PANTHER" id="PTHR43080:SF2">
    <property type="entry name" value="CBS DOMAIN-CONTAINING PROTEIN"/>
    <property type="match status" value="1"/>
</dbReference>
<dbReference type="PROSITE" id="PS51371">
    <property type="entry name" value="CBS"/>
    <property type="match status" value="2"/>
</dbReference>
<feature type="domain" description="CBS" evidence="3">
    <location>
        <begin position="7"/>
        <end position="63"/>
    </location>
</feature>
<keyword evidence="5" id="KW-1185">Reference proteome</keyword>
<dbReference type="EMBL" id="BMOU01000001">
    <property type="protein sequence ID" value="GGN88396.1"/>
    <property type="molecule type" value="Genomic_DNA"/>
</dbReference>
<proteinExistence type="predicted"/>